<comment type="caution">
    <text evidence="1">The sequence shown here is derived from an EMBL/GenBank/DDBJ whole genome shotgun (WGS) entry which is preliminary data.</text>
</comment>
<protein>
    <submittedName>
        <fullName evidence="1">Uncharacterized protein</fullName>
    </submittedName>
</protein>
<dbReference type="Proteomes" id="UP001374579">
    <property type="component" value="Unassembled WGS sequence"/>
</dbReference>
<name>A0AAN9BSK2_9CAEN</name>
<proteinExistence type="predicted"/>
<dbReference type="EMBL" id="JBAMIC010000002">
    <property type="protein sequence ID" value="KAK7111293.1"/>
    <property type="molecule type" value="Genomic_DNA"/>
</dbReference>
<dbReference type="AlphaFoldDB" id="A0AAN9BSK2"/>
<sequence>MNGEDPQNYTCPQSVRQGQSLSVLHNSCRNRKCVSVWLHNLLLVGQAMLVEAEQSPMWCYYNYERAFQPVVDMCGSITKEQVNAGFVLFPVWPELHFDTVRHCGN</sequence>
<organism evidence="1 2">
    <name type="scientific">Littorina saxatilis</name>
    <dbReference type="NCBI Taxonomy" id="31220"/>
    <lineage>
        <taxon>Eukaryota</taxon>
        <taxon>Metazoa</taxon>
        <taxon>Spiralia</taxon>
        <taxon>Lophotrochozoa</taxon>
        <taxon>Mollusca</taxon>
        <taxon>Gastropoda</taxon>
        <taxon>Caenogastropoda</taxon>
        <taxon>Littorinimorpha</taxon>
        <taxon>Littorinoidea</taxon>
        <taxon>Littorinidae</taxon>
        <taxon>Littorina</taxon>
    </lineage>
</organism>
<accession>A0AAN9BSK2</accession>
<keyword evidence="2" id="KW-1185">Reference proteome</keyword>
<evidence type="ECO:0000313" key="2">
    <source>
        <dbReference type="Proteomes" id="UP001374579"/>
    </source>
</evidence>
<reference evidence="1 2" key="1">
    <citation type="submission" date="2024-02" db="EMBL/GenBank/DDBJ databases">
        <title>Chromosome-scale genome assembly of the rough periwinkle Littorina saxatilis.</title>
        <authorList>
            <person name="De Jode A."/>
            <person name="Faria R."/>
            <person name="Formenti G."/>
            <person name="Sims Y."/>
            <person name="Smith T.P."/>
            <person name="Tracey A."/>
            <person name="Wood J.M.D."/>
            <person name="Zagrodzka Z.B."/>
            <person name="Johannesson K."/>
            <person name="Butlin R.K."/>
            <person name="Leder E.H."/>
        </authorList>
    </citation>
    <scope>NUCLEOTIDE SEQUENCE [LARGE SCALE GENOMIC DNA]</scope>
    <source>
        <strain evidence="1">Snail1</strain>
        <tissue evidence="1">Muscle</tissue>
    </source>
</reference>
<evidence type="ECO:0000313" key="1">
    <source>
        <dbReference type="EMBL" id="KAK7111293.1"/>
    </source>
</evidence>
<gene>
    <name evidence="1" type="ORF">V1264_010954</name>
</gene>